<dbReference type="OrthoDB" id="550558at2759"/>
<dbReference type="PANTHER" id="PTHR37844">
    <property type="entry name" value="SER/THR PROTEIN PHOSPHATASE SUPERFAMILY (AFU_ORTHOLOGUE AFUA_1G14840)"/>
    <property type="match status" value="1"/>
</dbReference>
<dbReference type="STRING" id="264951.A0A443I0I7"/>
<organism evidence="2 3">
    <name type="scientific">Byssochlamys spectabilis</name>
    <name type="common">Paecilomyces variotii</name>
    <dbReference type="NCBI Taxonomy" id="264951"/>
    <lineage>
        <taxon>Eukaryota</taxon>
        <taxon>Fungi</taxon>
        <taxon>Dikarya</taxon>
        <taxon>Ascomycota</taxon>
        <taxon>Pezizomycotina</taxon>
        <taxon>Eurotiomycetes</taxon>
        <taxon>Eurotiomycetidae</taxon>
        <taxon>Eurotiales</taxon>
        <taxon>Thermoascaceae</taxon>
        <taxon>Paecilomyces</taxon>
    </lineage>
</organism>
<dbReference type="PANTHER" id="PTHR37844:SF2">
    <property type="entry name" value="SER_THR PROTEIN PHOSPHATASE SUPERFAMILY (AFU_ORTHOLOGUE AFUA_1G14840)"/>
    <property type="match status" value="1"/>
</dbReference>
<dbReference type="Pfam" id="PF00149">
    <property type="entry name" value="Metallophos"/>
    <property type="match status" value="1"/>
</dbReference>
<reference evidence="2 3" key="1">
    <citation type="journal article" date="2018" name="Front. Microbiol.">
        <title>Genomic and genetic insights into a cosmopolitan fungus, Paecilomyces variotii (Eurotiales).</title>
        <authorList>
            <person name="Urquhart A.S."/>
            <person name="Mondo S.J."/>
            <person name="Makela M.R."/>
            <person name="Hane J.K."/>
            <person name="Wiebenga A."/>
            <person name="He G."/>
            <person name="Mihaltcheva S."/>
            <person name="Pangilinan J."/>
            <person name="Lipzen A."/>
            <person name="Barry K."/>
            <person name="de Vries R.P."/>
            <person name="Grigoriev I.V."/>
            <person name="Idnurm A."/>
        </authorList>
    </citation>
    <scope>NUCLEOTIDE SEQUENCE [LARGE SCALE GENOMIC DNA]</scope>
    <source>
        <strain evidence="2 3">CBS 101075</strain>
    </source>
</reference>
<dbReference type="EMBL" id="RCNU01000002">
    <property type="protein sequence ID" value="RWQ97583.1"/>
    <property type="molecule type" value="Genomic_DNA"/>
</dbReference>
<dbReference type="SUPFAM" id="SSF56300">
    <property type="entry name" value="Metallo-dependent phosphatases"/>
    <property type="match status" value="1"/>
</dbReference>
<proteinExistence type="predicted"/>
<accession>A0A443I0I7</accession>
<feature type="domain" description="Calcineurin-like phosphoesterase" evidence="1">
    <location>
        <begin position="24"/>
        <end position="246"/>
    </location>
</feature>
<keyword evidence="3" id="KW-1185">Reference proteome</keyword>
<dbReference type="AlphaFoldDB" id="A0A443I0I7"/>
<dbReference type="GO" id="GO:0016787">
    <property type="term" value="F:hydrolase activity"/>
    <property type="evidence" value="ECO:0007669"/>
    <property type="project" value="InterPro"/>
</dbReference>
<evidence type="ECO:0000259" key="1">
    <source>
        <dbReference type="Pfam" id="PF00149"/>
    </source>
</evidence>
<name>A0A443I0I7_BYSSP</name>
<comment type="caution">
    <text evidence="2">The sequence shown here is derived from an EMBL/GenBank/DDBJ whole genome shotgun (WGS) entry which is preliminary data.</text>
</comment>
<evidence type="ECO:0000313" key="2">
    <source>
        <dbReference type="EMBL" id="RWQ97583.1"/>
    </source>
</evidence>
<dbReference type="InterPro" id="IPR029052">
    <property type="entry name" value="Metallo-depent_PP-like"/>
</dbReference>
<dbReference type="RefSeq" id="XP_028487228.1">
    <property type="nucleotide sequence ID" value="XM_028632121.1"/>
</dbReference>
<dbReference type="GeneID" id="39601398"/>
<gene>
    <name evidence="2" type="ORF">C8Q69DRAFT_490314</name>
</gene>
<dbReference type="Proteomes" id="UP000283841">
    <property type="component" value="Unassembled WGS sequence"/>
</dbReference>
<dbReference type="Gene3D" id="3.60.21.10">
    <property type="match status" value="1"/>
</dbReference>
<evidence type="ECO:0000313" key="3">
    <source>
        <dbReference type="Proteomes" id="UP000283841"/>
    </source>
</evidence>
<sequence>MATETVIQGTPPPSSNRSLVSFQILSDLHLELNEQYSQFEIPACARYLILAGDVGYLADYEQYREFIKNQTDRFELVFLVLGNHEFYKASVAAGIEKARRLERESCLNGRLVLLRQRRFDIPGSHVTLLGCTLWSKVPDQSRDIVRSKIKDYKNIEGWTVDEHNAAHDSDFSWLGQEIESIRNENAKAEEEQIQTRSVLVVTHHAPCLQGTSNPQHGESPWRFAFASDVLGQIPGDVKIWVFGHTHYTVDFMRNGIRVVSNQRGYVRPGSDLNGNQNSFDTRKIISMQ</sequence>
<protein>
    <submittedName>
        <fullName evidence="2">Metallo-dependent phosphatase-like protein</fullName>
    </submittedName>
</protein>
<dbReference type="VEuPathDB" id="FungiDB:C8Q69DRAFT_490314"/>
<dbReference type="InterPro" id="IPR004843">
    <property type="entry name" value="Calcineurin-like_PHP"/>
</dbReference>